<organism evidence="1 2">
    <name type="scientific">Phytophthora megakarya</name>
    <dbReference type="NCBI Taxonomy" id="4795"/>
    <lineage>
        <taxon>Eukaryota</taxon>
        <taxon>Sar</taxon>
        <taxon>Stramenopiles</taxon>
        <taxon>Oomycota</taxon>
        <taxon>Peronosporomycetes</taxon>
        <taxon>Peronosporales</taxon>
        <taxon>Peronosporaceae</taxon>
        <taxon>Phytophthora</taxon>
    </lineage>
</organism>
<dbReference type="Proteomes" id="UP000198211">
    <property type="component" value="Unassembled WGS sequence"/>
</dbReference>
<comment type="caution">
    <text evidence="1">The sequence shown here is derived from an EMBL/GenBank/DDBJ whole genome shotgun (WGS) entry which is preliminary data.</text>
</comment>
<dbReference type="EMBL" id="NBNE01016027">
    <property type="protein sequence ID" value="OWY93471.1"/>
    <property type="molecule type" value="Genomic_DNA"/>
</dbReference>
<dbReference type="Gene3D" id="1.25.40.20">
    <property type="entry name" value="Ankyrin repeat-containing domain"/>
    <property type="match status" value="1"/>
</dbReference>
<dbReference type="AlphaFoldDB" id="A0A225UKK7"/>
<dbReference type="OrthoDB" id="67499at2759"/>
<keyword evidence="2" id="KW-1185">Reference proteome</keyword>
<sequence>MDIAAANGHLAVVKWLHFNRPEGCTIAAMNKAASHGHIDVVQWLHSNRTEGCTTKAMDKAASNNHLEVLEWLHANRSEGCTKVAIEEALGSGYLQVVCWLREHYPKLKPTTVDHPIQNPNSFETLLFLHLFYQSLITPRFLENTLEMLGYMDEHTLDTHIRRWLEAKYLD</sequence>
<dbReference type="InterPro" id="IPR052050">
    <property type="entry name" value="SecEffector_AnkRepeat"/>
</dbReference>
<dbReference type="InterPro" id="IPR002110">
    <property type="entry name" value="Ankyrin_rpt"/>
</dbReference>
<evidence type="ECO:0000313" key="2">
    <source>
        <dbReference type="Proteomes" id="UP000198211"/>
    </source>
</evidence>
<dbReference type="PANTHER" id="PTHR46586:SF3">
    <property type="entry name" value="ANKYRIN REPEAT-CONTAINING PROTEIN"/>
    <property type="match status" value="1"/>
</dbReference>
<dbReference type="STRING" id="4795.A0A225UKK7"/>
<protein>
    <submittedName>
        <fullName evidence="1">Uncharacterized protein</fullName>
    </submittedName>
</protein>
<proteinExistence type="predicted"/>
<dbReference type="Pfam" id="PF13637">
    <property type="entry name" value="Ank_4"/>
    <property type="match status" value="1"/>
</dbReference>
<reference evidence="2" key="1">
    <citation type="submission" date="2017-03" db="EMBL/GenBank/DDBJ databases">
        <title>Phytopthora megakarya and P. palmivora, two closely related causual agents of cacao black pod achieved similar genome size and gene model numbers by different mechanisms.</title>
        <authorList>
            <person name="Ali S."/>
            <person name="Shao J."/>
            <person name="Larry D.J."/>
            <person name="Kronmiller B."/>
            <person name="Shen D."/>
            <person name="Strem M.D."/>
            <person name="Melnick R.L."/>
            <person name="Guiltinan M.J."/>
            <person name="Tyler B.M."/>
            <person name="Meinhardt L.W."/>
            <person name="Bailey B.A."/>
        </authorList>
    </citation>
    <scope>NUCLEOTIDE SEQUENCE [LARGE SCALE GENOMIC DNA]</scope>
    <source>
        <strain evidence="2">zdho120</strain>
    </source>
</reference>
<gene>
    <name evidence="1" type="ORF">PHMEG_00037128</name>
</gene>
<dbReference type="InterPro" id="IPR036770">
    <property type="entry name" value="Ankyrin_rpt-contain_sf"/>
</dbReference>
<dbReference type="PANTHER" id="PTHR46586">
    <property type="entry name" value="ANKYRIN REPEAT-CONTAINING PROTEIN"/>
    <property type="match status" value="1"/>
</dbReference>
<dbReference type="SUPFAM" id="SSF48403">
    <property type="entry name" value="Ankyrin repeat"/>
    <property type="match status" value="1"/>
</dbReference>
<evidence type="ECO:0000313" key="1">
    <source>
        <dbReference type="EMBL" id="OWY93471.1"/>
    </source>
</evidence>
<accession>A0A225UKK7</accession>
<name>A0A225UKK7_9STRA</name>